<keyword evidence="5" id="KW-0449">Lipoprotein</keyword>
<dbReference type="Proteomes" id="UP000241203">
    <property type="component" value="Unassembled WGS sequence"/>
</dbReference>
<evidence type="ECO:0000256" key="1">
    <source>
        <dbReference type="ARBA" id="ARBA00022448"/>
    </source>
</evidence>
<reference evidence="5 7" key="1">
    <citation type="submission" date="2018-03" db="EMBL/GenBank/DDBJ databases">
        <title>Genomic Encyclopedia of Archaeal and Bacterial Type Strains, Phase II (KMG-II): from individual species to whole genera.</title>
        <authorList>
            <person name="Goeker M."/>
        </authorList>
    </citation>
    <scope>NUCLEOTIDE SEQUENCE [LARGE SCALE GENOMIC DNA]</scope>
    <source>
        <strain evidence="5 7">DSM 21548</strain>
    </source>
</reference>
<dbReference type="RefSeq" id="WP_106563936.1">
    <property type="nucleotide sequence ID" value="NZ_PYAU01000001.1"/>
</dbReference>
<dbReference type="GO" id="GO:0005524">
    <property type="term" value="F:ATP binding"/>
    <property type="evidence" value="ECO:0007669"/>
    <property type="project" value="UniProtKB-KW"/>
</dbReference>
<reference evidence="6 8" key="2">
    <citation type="submission" date="2018-12" db="EMBL/GenBank/DDBJ databases">
        <authorList>
            <person name="hu s."/>
            <person name="Xu Y."/>
            <person name="Xu B."/>
            <person name="Li F."/>
        </authorList>
    </citation>
    <scope>NUCLEOTIDE SEQUENCE [LARGE SCALE GENOMIC DNA]</scope>
    <source>
        <strain evidence="6 8">KSW2-17</strain>
    </source>
</reference>
<dbReference type="Proteomes" id="UP000268291">
    <property type="component" value="Unassembled WGS sequence"/>
</dbReference>
<dbReference type="Pfam" id="PF00005">
    <property type="entry name" value="ABC_tran"/>
    <property type="match status" value="1"/>
</dbReference>
<dbReference type="PANTHER" id="PTHR42788:SF19">
    <property type="entry name" value="ALIPHATIC SULFONATES IMPORT ATP-BINDING PROTEIN SSUB 2"/>
    <property type="match status" value="1"/>
</dbReference>
<dbReference type="EMBL" id="PYAU01000001">
    <property type="protein sequence ID" value="PSL39011.1"/>
    <property type="molecule type" value="Genomic_DNA"/>
</dbReference>
<comment type="caution">
    <text evidence="5">The sequence shown here is derived from an EMBL/GenBank/DDBJ whole genome shotgun (WGS) entry which is preliminary data.</text>
</comment>
<dbReference type="SMART" id="SM00382">
    <property type="entry name" value="AAA"/>
    <property type="match status" value="1"/>
</dbReference>
<dbReference type="InterPro" id="IPR017871">
    <property type="entry name" value="ABC_transporter-like_CS"/>
</dbReference>
<keyword evidence="1" id="KW-0813">Transport</keyword>
<protein>
    <submittedName>
        <fullName evidence="6">ATP-binding cassette domain-containing protein</fullName>
    </submittedName>
    <submittedName>
        <fullName evidence="5">Putative ABC transport system ATP-binding protein/lipoprotein-releasing system ATP-binding protein</fullName>
    </submittedName>
</protein>
<evidence type="ECO:0000313" key="7">
    <source>
        <dbReference type="Proteomes" id="UP000241203"/>
    </source>
</evidence>
<proteinExistence type="predicted"/>
<dbReference type="InterPro" id="IPR027417">
    <property type="entry name" value="P-loop_NTPase"/>
</dbReference>
<evidence type="ECO:0000313" key="8">
    <source>
        <dbReference type="Proteomes" id="UP000268291"/>
    </source>
</evidence>
<dbReference type="InterPro" id="IPR003439">
    <property type="entry name" value="ABC_transporter-like_ATP-bd"/>
</dbReference>
<dbReference type="EMBL" id="RZGY01000001">
    <property type="protein sequence ID" value="RUQ86538.1"/>
    <property type="molecule type" value="Genomic_DNA"/>
</dbReference>
<evidence type="ECO:0000256" key="3">
    <source>
        <dbReference type="ARBA" id="ARBA00022840"/>
    </source>
</evidence>
<evidence type="ECO:0000256" key="2">
    <source>
        <dbReference type="ARBA" id="ARBA00022741"/>
    </source>
</evidence>
<name>A0A2P8GYI4_9MICO</name>
<evidence type="ECO:0000259" key="4">
    <source>
        <dbReference type="PROSITE" id="PS50893"/>
    </source>
</evidence>
<evidence type="ECO:0000313" key="6">
    <source>
        <dbReference type="EMBL" id="RUQ86538.1"/>
    </source>
</evidence>
<dbReference type="PROSITE" id="PS50893">
    <property type="entry name" value="ABC_TRANSPORTER_2"/>
    <property type="match status" value="1"/>
</dbReference>
<dbReference type="OrthoDB" id="4425833at2"/>
<dbReference type="PROSITE" id="PS00211">
    <property type="entry name" value="ABC_TRANSPORTER_1"/>
    <property type="match status" value="1"/>
</dbReference>
<dbReference type="Gene3D" id="3.40.50.300">
    <property type="entry name" value="P-loop containing nucleotide triphosphate hydrolases"/>
    <property type="match status" value="1"/>
</dbReference>
<dbReference type="SUPFAM" id="SSF52540">
    <property type="entry name" value="P-loop containing nucleoside triphosphate hydrolases"/>
    <property type="match status" value="1"/>
</dbReference>
<dbReference type="InterPro" id="IPR050166">
    <property type="entry name" value="ABC_transporter_ATP-bind"/>
</dbReference>
<keyword evidence="2" id="KW-0547">Nucleotide-binding</keyword>
<gene>
    <name evidence="5" type="ORF">CLV49_2642</name>
    <name evidence="6" type="ORF">ELQ93_06015</name>
</gene>
<sequence>MRVELDDLGHRFPGAPPLFEHVSHVLEPGEVYSLTGPSGSGKSTLLAILAGWIRPASGTVRRIDVTDVGWVFQNPFGVPGRTAVDHVALAFLARGESVTAADEAARAALERFGLGSSADKPFRSLSGGEAQRLMLARGLAAEPDLLLVDEPTAQLDARTATDVNDALLAASSPTTIVVVATHDTRTRDACTRHIDLGLAASVRRAPLAERPESA</sequence>
<keyword evidence="8" id="KW-1185">Reference proteome</keyword>
<evidence type="ECO:0000313" key="5">
    <source>
        <dbReference type="EMBL" id="PSL39011.1"/>
    </source>
</evidence>
<accession>A0A2P8GYI4</accession>
<dbReference type="AlphaFoldDB" id="A0A2P8GYI4"/>
<feature type="domain" description="ABC transporter" evidence="4">
    <location>
        <begin position="3"/>
        <end position="214"/>
    </location>
</feature>
<keyword evidence="3 5" id="KW-0067">ATP-binding</keyword>
<organism evidence="5 7">
    <name type="scientific">Labedella gwakjiensis</name>
    <dbReference type="NCBI Taxonomy" id="390269"/>
    <lineage>
        <taxon>Bacteria</taxon>
        <taxon>Bacillati</taxon>
        <taxon>Actinomycetota</taxon>
        <taxon>Actinomycetes</taxon>
        <taxon>Micrococcales</taxon>
        <taxon>Microbacteriaceae</taxon>
        <taxon>Labedella</taxon>
    </lineage>
</organism>
<dbReference type="PANTHER" id="PTHR42788">
    <property type="entry name" value="TAURINE IMPORT ATP-BINDING PROTEIN-RELATED"/>
    <property type="match status" value="1"/>
</dbReference>
<dbReference type="InterPro" id="IPR003593">
    <property type="entry name" value="AAA+_ATPase"/>
</dbReference>
<dbReference type="GO" id="GO:0016887">
    <property type="term" value="F:ATP hydrolysis activity"/>
    <property type="evidence" value="ECO:0007669"/>
    <property type="project" value="InterPro"/>
</dbReference>